<evidence type="ECO:0000313" key="2">
    <source>
        <dbReference type="EMBL" id="ABA55861.1"/>
    </source>
</evidence>
<evidence type="ECO:0000256" key="1">
    <source>
        <dbReference type="SAM" id="Phobius"/>
    </source>
</evidence>
<keyword evidence="1" id="KW-1133">Transmembrane helix</keyword>
<dbReference type="EMBL" id="DQ139261">
    <property type="protein sequence ID" value="ABA55861.1"/>
    <property type="molecule type" value="Genomic_DNA"/>
</dbReference>
<feature type="transmembrane region" description="Helical" evidence="1">
    <location>
        <begin position="22"/>
        <end position="43"/>
    </location>
</feature>
<accession>Q2FA10</accession>
<protein>
    <submittedName>
        <fullName evidence="2">Lysogenic conversion protein</fullName>
    </submittedName>
</protein>
<keyword evidence="1" id="KW-0812">Transmembrane</keyword>
<organism evidence="2">
    <name type="scientific">Vibrio sp. DAT722</name>
    <dbReference type="NCBI Taxonomy" id="344879"/>
    <lineage>
        <taxon>Bacteria</taxon>
        <taxon>Pseudomonadati</taxon>
        <taxon>Pseudomonadota</taxon>
        <taxon>Gammaproteobacteria</taxon>
        <taxon>Vibrionales</taxon>
        <taxon>Vibrionaceae</taxon>
        <taxon>Vibrio</taxon>
    </lineage>
</organism>
<dbReference type="AlphaFoldDB" id="Q2FA10"/>
<keyword evidence="1" id="KW-0472">Membrane</keyword>
<reference evidence="2" key="1">
    <citation type="journal article" date="2006" name="BMC Evol. Biol.">
        <title>Recovery and evolutionary analysis of complete integron gene cassette arrays from Vibrio.</title>
        <authorList>
            <person name="Boucher Y."/>
            <person name="Nesbo C.L."/>
            <person name="Joss M.J."/>
            <person name="Robinson A."/>
            <person name="Mabbutt B.C."/>
            <person name="Gillings M.R."/>
            <person name="Doolittle W.F."/>
            <person name="Stokes H.W."/>
        </authorList>
    </citation>
    <scope>NUCLEOTIDE SEQUENCE</scope>
    <source>
        <strain evidence="2">DAT722</strain>
    </source>
</reference>
<sequence length="270" mass="31528">MSDQENDIRVTLVEEKKKDFSFLKQLLLLILGSFVFVVVAEGYKSDLGRNKDLVKEYYRPVKVAMSNCLNHHNQLFLQYAELGGSYQLVFDELVFMFNNQETANSHDYQAFPTALLKANHSVKKEIESLKTNVESCRVKVYQAYEELALVTGKFDSYKELSLEHFDKLNRLNNSLKDNISTEIKNFDVKEIAPMIREFLTLDLSKNENQNLLMQRIETMSRPVIEMEMNKAEVEQNKFNENKRFHDALMEIFLEEINRRNSPSIVSQFIG</sequence>
<name>Q2FA10_9VIBR</name>
<proteinExistence type="predicted"/>